<dbReference type="SUPFAM" id="SSF48452">
    <property type="entry name" value="TPR-like"/>
    <property type="match status" value="1"/>
</dbReference>
<dbReference type="Gene3D" id="1.25.40.10">
    <property type="entry name" value="Tetratricopeptide repeat domain"/>
    <property type="match status" value="1"/>
</dbReference>
<evidence type="ECO:0000313" key="3">
    <source>
        <dbReference type="Proteomes" id="UP000199696"/>
    </source>
</evidence>
<feature type="domain" description="Tetratrico peptide repeat group 5" evidence="1">
    <location>
        <begin position="46"/>
        <end position="164"/>
    </location>
</feature>
<gene>
    <name evidence="2" type="ORF">GA0070604_2624</name>
</gene>
<accession>A0A1C6UF30</accession>
<proteinExistence type="predicted"/>
<dbReference type="OrthoDB" id="193829at2"/>
<dbReference type="EMBL" id="FMHY01000002">
    <property type="protein sequence ID" value="SCL52715.1"/>
    <property type="molecule type" value="Genomic_DNA"/>
</dbReference>
<dbReference type="Proteomes" id="UP000199696">
    <property type="component" value="Unassembled WGS sequence"/>
</dbReference>
<dbReference type="AlphaFoldDB" id="A0A1C6UF30"/>
<protein>
    <submittedName>
        <fullName evidence="2">Tetratrico peptide repeat-containing protein</fullName>
    </submittedName>
</protein>
<keyword evidence="3" id="KW-1185">Reference proteome</keyword>
<dbReference type="Pfam" id="PF12688">
    <property type="entry name" value="TPR_5"/>
    <property type="match status" value="1"/>
</dbReference>
<evidence type="ECO:0000313" key="2">
    <source>
        <dbReference type="EMBL" id="SCL52715.1"/>
    </source>
</evidence>
<sequence length="168" mass="18774">MNPNAEWEQRSADLWAAFNAAPDDWDEAEFRERVDALADELGPDHPVAAFERACAWDSTGHSDKAVPLYRKALELGIDGIRRRRSVIQMSSSLRNMGQPEESVRLLTEERERSRDELDDAVSATLALALTSVGREREAVSIAVGALAKHLPRYQRSMANYARLLVAPD</sequence>
<reference evidence="3" key="1">
    <citation type="submission" date="2016-06" db="EMBL/GenBank/DDBJ databases">
        <authorList>
            <person name="Varghese N."/>
            <person name="Submissions Spin"/>
        </authorList>
    </citation>
    <scope>NUCLEOTIDE SEQUENCE [LARGE SCALE GENOMIC DNA]</scope>
    <source>
        <strain evidence="3">DSM 44814</strain>
    </source>
</reference>
<dbReference type="RefSeq" id="WP_091118202.1">
    <property type="nucleotide sequence ID" value="NZ_FMHY01000002.1"/>
</dbReference>
<dbReference type="InterPro" id="IPR041656">
    <property type="entry name" value="TPR_5"/>
</dbReference>
<name>A0A1C6UF30_9ACTN</name>
<dbReference type="STRING" id="227316.GA0070604_2624"/>
<organism evidence="2 3">
    <name type="scientific">Micromonospora eburnea</name>
    <dbReference type="NCBI Taxonomy" id="227316"/>
    <lineage>
        <taxon>Bacteria</taxon>
        <taxon>Bacillati</taxon>
        <taxon>Actinomycetota</taxon>
        <taxon>Actinomycetes</taxon>
        <taxon>Micromonosporales</taxon>
        <taxon>Micromonosporaceae</taxon>
        <taxon>Micromonospora</taxon>
    </lineage>
</organism>
<dbReference type="InterPro" id="IPR011990">
    <property type="entry name" value="TPR-like_helical_dom_sf"/>
</dbReference>
<evidence type="ECO:0000259" key="1">
    <source>
        <dbReference type="Pfam" id="PF12688"/>
    </source>
</evidence>